<dbReference type="InterPro" id="IPR029062">
    <property type="entry name" value="Class_I_gatase-like"/>
</dbReference>
<dbReference type="PROSITE" id="PS00041">
    <property type="entry name" value="HTH_ARAC_FAMILY_1"/>
    <property type="match status" value="1"/>
</dbReference>
<dbReference type="EMBL" id="PXWF02000050">
    <property type="protein sequence ID" value="PWF55014.1"/>
    <property type="molecule type" value="Genomic_DNA"/>
</dbReference>
<proteinExistence type="predicted"/>
<organism evidence="5 6">
    <name type="scientific">Massilia glaciei</name>
    <dbReference type="NCBI Taxonomy" id="1524097"/>
    <lineage>
        <taxon>Bacteria</taxon>
        <taxon>Pseudomonadati</taxon>
        <taxon>Pseudomonadota</taxon>
        <taxon>Betaproteobacteria</taxon>
        <taxon>Burkholderiales</taxon>
        <taxon>Oxalobacteraceae</taxon>
        <taxon>Telluria group</taxon>
        <taxon>Massilia</taxon>
    </lineage>
</organism>
<dbReference type="InterPro" id="IPR018060">
    <property type="entry name" value="HTH_AraC"/>
</dbReference>
<dbReference type="InterPro" id="IPR009057">
    <property type="entry name" value="Homeodomain-like_sf"/>
</dbReference>
<evidence type="ECO:0000313" key="5">
    <source>
        <dbReference type="EMBL" id="PWF55014.1"/>
    </source>
</evidence>
<dbReference type="InterPro" id="IPR002818">
    <property type="entry name" value="DJ-1/PfpI"/>
</dbReference>
<name>A0A2U2I5H9_9BURK</name>
<evidence type="ECO:0000256" key="2">
    <source>
        <dbReference type="ARBA" id="ARBA00023125"/>
    </source>
</evidence>
<evidence type="ECO:0000313" key="6">
    <source>
        <dbReference type="Proteomes" id="UP000241421"/>
    </source>
</evidence>
<dbReference type="Pfam" id="PF01965">
    <property type="entry name" value="DJ-1_PfpI"/>
    <property type="match status" value="1"/>
</dbReference>
<dbReference type="Gene3D" id="1.10.10.60">
    <property type="entry name" value="Homeodomain-like"/>
    <property type="match status" value="1"/>
</dbReference>
<dbReference type="Pfam" id="PF12833">
    <property type="entry name" value="HTH_18"/>
    <property type="match status" value="1"/>
</dbReference>
<dbReference type="InterPro" id="IPR018062">
    <property type="entry name" value="HTH_AraC-typ_CS"/>
</dbReference>
<dbReference type="Gene3D" id="3.40.50.880">
    <property type="match status" value="1"/>
</dbReference>
<evidence type="ECO:0000256" key="1">
    <source>
        <dbReference type="ARBA" id="ARBA00023015"/>
    </source>
</evidence>
<feature type="domain" description="HTH araC/xylS-type" evidence="4">
    <location>
        <begin position="259"/>
        <end position="357"/>
    </location>
</feature>
<reference evidence="5 6" key="1">
    <citation type="submission" date="2018-04" db="EMBL/GenBank/DDBJ databases">
        <title>Massilia violaceinigra sp. nov., a novel purple-pigmented bacterium isolated from Tianshan glacier, Xinjiang, China.</title>
        <authorList>
            <person name="Wang H."/>
        </authorList>
    </citation>
    <scope>NUCLEOTIDE SEQUENCE [LARGE SCALE GENOMIC DNA]</scope>
    <source>
        <strain evidence="5 6">B448-2</strain>
    </source>
</reference>
<dbReference type="InterPro" id="IPR052158">
    <property type="entry name" value="INH-QAR"/>
</dbReference>
<dbReference type="SUPFAM" id="SSF52317">
    <property type="entry name" value="Class I glutamine amidotransferase-like"/>
    <property type="match status" value="1"/>
</dbReference>
<dbReference type="OrthoDB" id="9803764at2"/>
<evidence type="ECO:0000256" key="3">
    <source>
        <dbReference type="ARBA" id="ARBA00023163"/>
    </source>
</evidence>
<gene>
    <name evidence="5" type="ORF">C7C56_003790</name>
</gene>
<dbReference type="PANTHER" id="PTHR43130">
    <property type="entry name" value="ARAC-FAMILY TRANSCRIPTIONAL REGULATOR"/>
    <property type="match status" value="1"/>
</dbReference>
<dbReference type="SUPFAM" id="SSF46689">
    <property type="entry name" value="Homeodomain-like"/>
    <property type="match status" value="2"/>
</dbReference>
<dbReference type="SMART" id="SM00342">
    <property type="entry name" value="HTH_ARAC"/>
    <property type="match status" value="1"/>
</dbReference>
<evidence type="ECO:0000259" key="4">
    <source>
        <dbReference type="PROSITE" id="PS01124"/>
    </source>
</evidence>
<dbReference type="GO" id="GO:0003700">
    <property type="term" value="F:DNA-binding transcription factor activity"/>
    <property type="evidence" value="ECO:0007669"/>
    <property type="project" value="InterPro"/>
</dbReference>
<keyword evidence="1" id="KW-0805">Transcription regulation</keyword>
<dbReference type="AlphaFoldDB" id="A0A2U2I5H9"/>
<dbReference type="GO" id="GO:0043565">
    <property type="term" value="F:sequence-specific DNA binding"/>
    <property type="evidence" value="ECO:0007669"/>
    <property type="project" value="InterPro"/>
</dbReference>
<dbReference type="Proteomes" id="UP000241421">
    <property type="component" value="Unassembled WGS sequence"/>
</dbReference>
<keyword evidence="2" id="KW-0238">DNA-binding</keyword>
<dbReference type="PANTHER" id="PTHR43130:SF3">
    <property type="entry name" value="HTH-TYPE TRANSCRIPTIONAL REGULATOR RV1931C"/>
    <property type="match status" value="1"/>
</dbReference>
<comment type="caution">
    <text evidence="5">The sequence shown here is derived from an EMBL/GenBank/DDBJ whole genome shotgun (WGS) entry which is preliminary data.</text>
</comment>
<keyword evidence="6" id="KW-1185">Reference proteome</keyword>
<protein>
    <submittedName>
        <fullName evidence="5">AraC family transcriptional regulator</fullName>
    </submittedName>
</protein>
<keyword evidence="3" id="KW-0804">Transcription</keyword>
<accession>A0A2U2I5H9</accession>
<sequence>MDKLSGLGSGDRSGDTDYIYGIIAKSINNTGICMATRAIAVLAYDGCMGMEVLGICDTLLLANRVALAINGPGSEPVFAVSVVSLGGGNVVAAGGITIGTRRPPRSPGLLVVPGMDLSDRAACLKPLSHLGAQTAYIAKTFAKGTPVAAICVGAFMLGEAGLLDGRRATTSWMFAAQLAQRFPLARIDPAAILLEDAGVSTTGSFSAAFDLAMLLIRQTAGAKVARAVGRMGLLEAGRASQAAYVDSRMLDKPDAGFAVNVHAWLAHRMDEPYDLARMASAFHVSPRTLLRRVKAETGHSPLAYLQTARIDKAKLLLESTGLALAQVTEKVGYTDVATFGSLFKRLVGQTPAEYRRRFRQPAGKR</sequence>
<dbReference type="PRINTS" id="PR00032">
    <property type="entry name" value="HTHARAC"/>
</dbReference>
<dbReference type="InterPro" id="IPR020449">
    <property type="entry name" value="Tscrpt_reg_AraC-type_HTH"/>
</dbReference>
<dbReference type="PROSITE" id="PS01124">
    <property type="entry name" value="HTH_ARAC_FAMILY_2"/>
    <property type="match status" value="1"/>
</dbReference>